<reference evidence="3 4" key="1">
    <citation type="submission" date="2022-06" db="EMBL/GenBank/DDBJ databases">
        <title>Paraconexibacter antarcticus.</title>
        <authorList>
            <person name="Kim C.S."/>
        </authorList>
    </citation>
    <scope>NUCLEOTIDE SEQUENCE [LARGE SCALE GENOMIC DNA]</scope>
    <source>
        <strain evidence="3 4">02-257</strain>
    </source>
</reference>
<name>A0ABY5DPH2_9ACTN</name>
<accession>A0ABY5DPH2</accession>
<keyword evidence="2" id="KW-0472">Membrane</keyword>
<sequence>MRPSPDETQERIPVAAPRPAASQPPGHRHRPLDDASGAGITTLVVIALCTAAGALIGEQAGLGTSGGLVGCFFGVVGGFTATYVRYRDL</sequence>
<evidence type="ECO:0000313" key="3">
    <source>
        <dbReference type="EMBL" id="UTI63936.1"/>
    </source>
</evidence>
<organism evidence="3 4">
    <name type="scientific">Paraconexibacter antarcticus</name>
    <dbReference type="NCBI Taxonomy" id="2949664"/>
    <lineage>
        <taxon>Bacteria</taxon>
        <taxon>Bacillati</taxon>
        <taxon>Actinomycetota</taxon>
        <taxon>Thermoleophilia</taxon>
        <taxon>Solirubrobacterales</taxon>
        <taxon>Paraconexibacteraceae</taxon>
        <taxon>Paraconexibacter</taxon>
    </lineage>
</organism>
<evidence type="ECO:0000313" key="4">
    <source>
        <dbReference type="Proteomes" id="UP001056035"/>
    </source>
</evidence>
<protein>
    <submittedName>
        <fullName evidence="3">AtpZ/AtpI family protein</fullName>
    </submittedName>
</protein>
<dbReference type="Proteomes" id="UP001056035">
    <property type="component" value="Chromosome"/>
</dbReference>
<keyword evidence="2" id="KW-1133">Transmembrane helix</keyword>
<feature type="compositionally biased region" description="Basic and acidic residues" evidence="1">
    <location>
        <begin position="1"/>
        <end position="10"/>
    </location>
</feature>
<keyword evidence="2" id="KW-0812">Transmembrane</keyword>
<keyword evidence="4" id="KW-1185">Reference proteome</keyword>
<dbReference type="RefSeq" id="WP_254570652.1">
    <property type="nucleotide sequence ID" value="NZ_CP098502.1"/>
</dbReference>
<evidence type="ECO:0000256" key="1">
    <source>
        <dbReference type="SAM" id="MobiDB-lite"/>
    </source>
</evidence>
<dbReference type="EMBL" id="CP098502">
    <property type="protein sequence ID" value="UTI63936.1"/>
    <property type="molecule type" value="Genomic_DNA"/>
</dbReference>
<proteinExistence type="predicted"/>
<evidence type="ECO:0000256" key="2">
    <source>
        <dbReference type="SAM" id="Phobius"/>
    </source>
</evidence>
<feature type="transmembrane region" description="Helical" evidence="2">
    <location>
        <begin position="37"/>
        <end position="56"/>
    </location>
</feature>
<feature type="region of interest" description="Disordered" evidence="1">
    <location>
        <begin position="1"/>
        <end position="34"/>
    </location>
</feature>
<gene>
    <name evidence="3" type="ORF">NBH00_21655</name>
</gene>
<feature type="transmembrane region" description="Helical" evidence="2">
    <location>
        <begin position="62"/>
        <end position="84"/>
    </location>
</feature>